<dbReference type="PANTHER" id="PTHR45348:SF2">
    <property type="entry name" value="ZINC-TYPE ALCOHOL DEHYDROGENASE-LIKE PROTEIN C2E1P3.01"/>
    <property type="match status" value="1"/>
</dbReference>
<evidence type="ECO:0000313" key="3">
    <source>
        <dbReference type="Proteomes" id="UP000053617"/>
    </source>
</evidence>
<dbReference type="EMBL" id="KN847481">
    <property type="protein sequence ID" value="KIX01481.1"/>
    <property type="molecule type" value="Genomic_DNA"/>
</dbReference>
<dbReference type="GO" id="GO:0016651">
    <property type="term" value="F:oxidoreductase activity, acting on NAD(P)H"/>
    <property type="evidence" value="ECO:0007669"/>
    <property type="project" value="InterPro"/>
</dbReference>
<sequence>MSTCGPKNRSFQKRAITRQETVVSLPDEIRYEHASAVFLVISTATRGLYGLQHLRRPLPILKLEKVGKRLLVWGAAGGVGMQVVQFTTASGFDVAATASPESANPTPQGKRGY</sequence>
<proteinExistence type="predicted"/>
<dbReference type="GeneID" id="25297278"/>
<accession>A0A0D2IE14</accession>
<keyword evidence="3" id="KW-1185">Reference proteome</keyword>
<dbReference type="STRING" id="1442369.A0A0D2IE14"/>
<dbReference type="Proteomes" id="UP000053617">
    <property type="component" value="Unassembled WGS sequence"/>
</dbReference>
<dbReference type="Gene3D" id="3.90.180.10">
    <property type="entry name" value="Medium-chain alcohol dehydrogenases, catalytic domain"/>
    <property type="match status" value="1"/>
</dbReference>
<name>A0A0D2IE14_9EURO</name>
<dbReference type="InterPro" id="IPR047122">
    <property type="entry name" value="Trans-enoyl_RdTase-like"/>
</dbReference>
<dbReference type="AlphaFoldDB" id="A0A0D2IE14"/>
<evidence type="ECO:0000256" key="1">
    <source>
        <dbReference type="ARBA" id="ARBA00023002"/>
    </source>
</evidence>
<dbReference type="InterPro" id="IPR036291">
    <property type="entry name" value="NAD(P)-bd_dom_sf"/>
</dbReference>
<dbReference type="HOGENOM" id="CLU_2134932_0_0_1"/>
<evidence type="ECO:0008006" key="4">
    <source>
        <dbReference type="Google" id="ProtNLM"/>
    </source>
</evidence>
<dbReference type="SUPFAM" id="SSF51735">
    <property type="entry name" value="NAD(P)-binding Rossmann-fold domains"/>
    <property type="match status" value="1"/>
</dbReference>
<gene>
    <name evidence="2" type="ORF">Z518_09207</name>
</gene>
<dbReference type="PANTHER" id="PTHR45348">
    <property type="entry name" value="HYPOTHETICAL OXIDOREDUCTASE (EUROFUNG)"/>
    <property type="match status" value="1"/>
</dbReference>
<protein>
    <recommendedName>
        <fullName evidence="4">Alcohol dehydrogenase-like C-terminal domain-containing protein</fullName>
    </recommendedName>
</protein>
<dbReference type="RefSeq" id="XP_013268617.1">
    <property type="nucleotide sequence ID" value="XM_013413163.1"/>
</dbReference>
<keyword evidence="1" id="KW-0560">Oxidoreductase</keyword>
<evidence type="ECO:0000313" key="2">
    <source>
        <dbReference type="EMBL" id="KIX01481.1"/>
    </source>
</evidence>
<dbReference type="VEuPathDB" id="FungiDB:Z518_09207"/>
<reference evidence="2 3" key="1">
    <citation type="submission" date="2015-01" db="EMBL/GenBank/DDBJ databases">
        <title>The Genome Sequence of Rhinocladiella mackenzie CBS 650.93.</title>
        <authorList>
            <consortium name="The Broad Institute Genomics Platform"/>
            <person name="Cuomo C."/>
            <person name="de Hoog S."/>
            <person name="Gorbushina A."/>
            <person name="Stielow B."/>
            <person name="Teixiera M."/>
            <person name="Abouelleil A."/>
            <person name="Chapman S.B."/>
            <person name="Priest M."/>
            <person name="Young S.K."/>
            <person name="Wortman J."/>
            <person name="Nusbaum C."/>
            <person name="Birren B."/>
        </authorList>
    </citation>
    <scope>NUCLEOTIDE SEQUENCE [LARGE SCALE GENOMIC DNA]</scope>
    <source>
        <strain evidence="2 3">CBS 650.93</strain>
    </source>
</reference>
<organism evidence="2 3">
    <name type="scientific">Rhinocladiella mackenziei CBS 650.93</name>
    <dbReference type="NCBI Taxonomy" id="1442369"/>
    <lineage>
        <taxon>Eukaryota</taxon>
        <taxon>Fungi</taxon>
        <taxon>Dikarya</taxon>
        <taxon>Ascomycota</taxon>
        <taxon>Pezizomycotina</taxon>
        <taxon>Eurotiomycetes</taxon>
        <taxon>Chaetothyriomycetidae</taxon>
        <taxon>Chaetothyriales</taxon>
        <taxon>Herpotrichiellaceae</taxon>
        <taxon>Rhinocladiella</taxon>
    </lineage>
</organism>